<keyword evidence="9" id="KW-0732">Signal</keyword>
<evidence type="ECO:0000256" key="5">
    <source>
        <dbReference type="ARBA" id="ARBA00022553"/>
    </source>
</evidence>
<dbReference type="InterPro" id="IPR017441">
    <property type="entry name" value="Protein_kinase_ATP_BS"/>
</dbReference>
<dbReference type="PROSITE" id="PS00108">
    <property type="entry name" value="PROTEIN_KINASE_ST"/>
    <property type="match status" value="1"/>
</dbReference>
<protein>
    <recommendedName>
        <fullName evidence="3">non-specific serine/threonine protein kinase</fullName>
        <ecNumber evidence="3">2.7.11.1</ecNumber>
    </recommendedName>
</protein>
<evidence type="ECO:0000256" key="16">
    <source>
        <dbReference type="ARBA" id="ARBA00023170"/>
    </source>
</evidence>
<evidence type="ECO:0000256" key="2">
    <source>
        <dbReference type="ARBA" id="ARBA00004479"/>
    </source>
</evidence>
<accession>A0A0K9Q1V6</accession>
<evidence type="ECO:0000256" key="18">
    <source>
        <dbReference type="ARBA" id="ARBA00047899"/>
    </source>
</evidence>
<dbReference type="PANTHER" id="PTHR48006">
    <property type="entry name" value="LEUCINE-RICH REPEAT-CONTAINING PROTEIN DDB_G0281931-RELATED"/>
    <property type="match status" value="1"/>
</dbReference>
<evidence type="ECO:0000256" key="17">
    <source>
        <dbReference type="ARBA" id="ARBA00023180"/>
    </source>
</evidence>
<dbReference type="GO" id="GO:0005886">
    <property type="term" value="C:plasma membrane"/>
    <property type="evidence" value="ECO:0007669"/>
    <property type="project" value="UniProtKB-SubCell"/>
</dbReference>
<evidence type="ECO:0000256" key="4">
    <source>
        <dbReference type="ARBA" id="ARBA00022527"/>
    </source>
</evidence>
<evidence type="ECO:0000256" key="8">
    <source>
        <dbReference type="ARBA" id="ARBA00022692"/>
    </source>
</evidence>
<dbReference type="FunFam" id="3.30.200.20:FF:000217">
    <property type="entry name" value="probable LRR receptor-like serine/threonine-protein kinase At1g53430"/>
    <property type="match status" value="1"/>
</dbReference>
<dbReference type="InterPro" id="IPR008271">
    <property type="entry name" value="Ser/Thr_kinase_AS"/>
</dbReference>
<dbReference type="EC" id="2.7.11.1" evidence="3"/>
<dbReference type="InterPro" id="IPR051824">
    <property type="entry name" value="LRR_Rcpt-Like_S/T_Kinase"/>
</dbReference>
<dbReference type="CDD" id="cd12087">
    <property type="entry name" value="TM_EGFR-like"/>
    <property type="match status" value="1"/>
</dbReference>
<dbReference type="CDD" id="cd14066">
    <property type="entry name" value="STKc_IRAK"/>
    <property type="match status" value="1"/>
</dbReference>
<dbReference type="Gene3D" id="3.80.10.10">
    <property type="entry name" value="Ribonuclease Inhibitor"/>
    <property type="match status" value="1"/>
</dbReference>
<dbReference type="GO" id="GO:0005524">
    <property type="term" value="F:ATP binding"/>
    <property type="evidence" value="ECO:0007669"/>
    <property type="project" value="UniProtKB-UniRule"/>
</dbReference>
<evidence type="ECO:0000256" key="1">
    <source>
        <dbReference type="ARBA" id="ARBA00004162"/>
    </source>
</evidence>
<evidence type="ECO:0000256" key="11">
    <source>
        <dbReference type="ARBA" id="ARBA00022741"/>
    </source>
</evidence>
<feature type="domain" description="Protein kinase" evidence="22">
    <location>
        <begin position="364"/>
        <end position="646"/>
    </location>
</feature>
<keyword evidence="17" id="KW-0325">Glycoprotein</keyword>
<comment type="catalytic activity">
    <reaction evidence="18">
        <text>L-threonyl-[protein] + ATP = O-phospho-L-threonyl-[protein] + ADP + H(+)</text>
        <dbReference type="Rhea" id="RHEA:46608"/>
        <dbReference type="Rhea" id="RHEA-COMP:11060"/>
        <dbReference type="Rhea" id="RHEA-COMP:11605"/>
        <dbReference type="ChEBI" id="CHEBI:15378"/>
        <dbReference type="ChEBI" id="CHEBI:30013"/>
        <dbReference type="ChEBI" id="CHEBI:30616"/>
        <dbReference type="ChEBI" id="CHEBI:61977"/>
        <dbReference type="ChEBI" id="CHEBI:456216"/>
        <dbReference type="EC" id="2.7.11.1"/>
    </reaction>
</comment>
<keyword evidence="15 21" id="KW-0472">Membrane</keyword>
<reference evidence="24" key="1">
    <citation type="journal article" date="2016" name="Nature">
        <title>The genome of the seagrass Zostera marina reveals angiosperm adaptation to the sea.</title>
        <authorList>
            <person name="Olsen J.L."/>
            <person name="Rouze P."/>
            <person name="Verhelst B."/>
            <person name="Lin Y.-C."/>
            <person name="Bayer T."/>
            <person name="Collen J."/>
            <person name="Dattolo E."/>
            <person name="De Paoli E."/>
            <person name="Dittami S."/>
            <person name="Maumus F."/>
            <person name="Michel G."/>
            <person name="Kersting A."/>
            <person name="Lauritano C."/>
            <person name="Lohaus R."/>
            <person name="Toepel M."/>
            <person name="Tonon T."/>
            <person name="Vanneste K."/>
            <person name="Amirebrahimi M."/>
            <person name="Brakel J."/>
            <person name="Bostroem C."/>
            <person name="Chovatia M."/>
            <person name="Grimwood J."/>
            <person name="Jenkins J.W."/>
            <person name="Jueterbock A."/>
            <person name="Mraz A."/>
            <person name="Stam W.T."/>
            <person name="Tice H."/>
            <person name="Bornberg-Bauer E."/>
            <person name="Green P.J."/>
            <person name="Pearson G.A."/>
            <person name="Procaccini G."/>
            <person name="Duarte C.M."/>
            <person name="Schmutz J."/>
            <person name="Reusch T.B.H."/>
            <person name="Van de Peer Y."/>
        </authorList>
    </citation>
    <scope>NUCLEOTIDE SEQUENCE [LARGE SCALE GENOMIC DNA]</scope>
    <source>
        <strain evidence="24">cv. Finnish</strain>
    </source>
</reference>
<dbReference type="SMART" id="SM00220">
    <property type="entry name" value="S_TKc"/>
    <property type="match status" value="1"/>
</dbReference>
<evidence type="ECO:0000256" key="10">
    <source>
        <dbReference type="ARBA" id="ARBA00022737"/>
    </source>
</evidence>
<dbReference type="Proteomes" id="UP000036987">
    <property type="component" value="Unassembled WGS sequence"/>
</dbReference>
<dbReference type="EMBL" id="LFYR01000189">
    <property type="protein sequence ID" value="KMZ75271.1"/>
    <property type="molecule type" value="Genomic_DNA"/>
</dbReference>
<evidence type="ECO:0000313" key="23">
    <source>
        <dbReference type="EMBL" id="KMZ75271.1"/>
    </source>
</evidence>
<dbReference type="AlphaFoldDB" id="A0A0K9Q1V6"/>
<gene>
    <name evidence="23" type="ORF">ZOSMA_1176G00010</name>
</gene>
<feature type="binding site" evidence="20">
    <location>
        <position position="392"/>
    </location>
    <ligand>
        <name>ATP</name>
        <dbReference type="ChEBI" id="CHEBI:30616"/>
    </ligand>
</feature>
<evidence type="ECO:0000256" key="14">
    <source>
        <dbReference type="ARBA" id="ARBA00022989"/>
    </source>
</evidence>
<keyword evidence="14 21" id="KW-1133">Transmembrane helix</keyword>
<keyword evidence="12" id="KW-0418">Kinase</keyword>
<evidence type="ECO:0000256" key="9">
    <source>
        <dbReference type="ARBA" id="ARBA00022729"/>
    </source>
</evidence>
<keyword evidence="24" id="KW-1185">Reference proteome</keyword>
<dbReference type="InterPro" id="IPR011009">
    <property type="entry name" value="Kinase-like_dom_sf"/>
</dbReference>
<feature type="transmembrane region" description="Helical" evidence="21">
    <location>
        <begin position="309"/>
        <end position="332"/>
    </location>
</feature>
<keyword evidence="8 21" id="KW-0812">Transmembrane</keyword>
<keyword evidence="4" id="KW-0723">Serine/threonine-protein kinase</keyword>
<dbReference type="Pfam" id="PF11721">
    <property type="entry name" value="Malectin"/>
    <property type="match status" value="1"/>
</dbReference>
<keyword evidence="11 20" id="KW-0547">Nucleotide-binding</keyword>
<keyword evidence="7" id="KW-0808">Transferase</keyword>
<keyword evidence="5" id="KW-0597">Phosphoprotein</keyword>
<dbReference type="Pfam" id="PF00560">
    <property type="entry name" value="LRR_1"/>
    <property type="match status" value="2"/>
</dbReference>
<keyword evidence="10" id="KW-0677">Repeat</keyword>
<dbReference type="Gene3D" id="2.60.120.430">
    <property type="entry name" value="Galactose-binding lectin"/>
    <property type="match status" value="1"/>
</dbReference>
<dbReference type="InterPro" id="IPR000719">
    <property type="entry name" value="Prot_kinase_dom"/>
</dbReference>
<dbReference type="Pfam" id="PF07714">
    <property type="entry name" value="PK_Tyr_Ser-Thr"/>
    <property type="match status" value="1"/>
</dbReference>
<dbReference type="InterPro" id="IPR032675">
    <property type="entry name" value="LRR_dom_sf"/>
</dbReference>
<dbReference type="STRING" id="29655.A0A0K9Q1V6"/>
<evidence type="ECO:0000256" key="6">
    <source>
        <dbReference type="ARBA" id="ARBA00022614"/>
    </source>
</evidence>
<dbReference type="PROSITE" id="PS50011">
    <property type="entry name" value="PROTEIN_KINASE_DOM"/>
    <property type="match status" value="1"/>
</dbReference>
<name>A0A0K9Q1V6_ZOSMR</name>
<dbReference type="InterPro" id="IPR021720">
    <property type="entry name" value="Malectin_dom"/>
</dbReference>
<sequence length="696" mass="76772">MTGLRRIDLSFNNFIGSIPNWENIGNLDILYLTDNMLNGTIPSWLFNKNPIADLSYNFFTGSEAQTNDLCQVGKVKLFASFSSAVENLRSSCLSRNITCSGNAKNYELFINCGGKAITVDGKDYSADDILQVGAEAIYSPSSNGKWALSSTGYYVGDQDSEYTTTYNSSFFNTINPDLYKSARLSPLSLRYYALCMQTGNYTVSLHFAEIMFSEDDYSSNGRRIFDVSIQSQKVLKNFDIAKNASGVRRGIVLNFTAFVENTYLDIHFQWLGKGTTGIPQRSVYGPLISAISITPNFVPDIDGSLSDSAIAGIVVGSLVFLVLIVALLFIFLKKKYTKTEEVKALESMTGYFSLRQLKTATQNFAPKNKIGEGGFGSVYKGTLTDGTLIAVKQLSSKSRQGNREFINEVGMISALQHPNLVKLFGCSVEGNQLLVIYEYMENNSLAQALFGPEGINLNLNWPTRSKICMDIARGLAFLHEESMIKIVHRDIKATNVLLDSDLNAKISDFGLAKLDEGEDTHISTRIAGTIGYMAPEYATRGHLTDKADVYSFGVVVLEIVSGKSNTKFMPRKNSVYLLDVANDLQEGRILELVDPCIGTNYSKEEAYQMLNIALLCANKSPILRPKMTTVISMLEGNTPIATDPAIMKIVESERLSIKSIENISIDSQAFDISQNPPWTNSSIFSSNGQKEKSDCE</sequence>
<dbReference type="PROSITE" id="PS00107">
    <property type="entry name" value="PROTEIN_KINASE_ATP"/>
    <property type="match status" value="1"/>
</dbReference>
<comment type="caution">
    <text evidence="23">The sequence shown here is derived from an EMBL/GenBank/DDBJ whole genome shotgun (WGS) entry which is preliminary data.</text>
</comment>
<evidence type="ECO:0000313" key="24">
    <source>
        <dbReference type="Proteomes" id="UP000036987"/>
    </source>
</evidence>
<organism evidence="23 24">
    <name type="scientific">Zostera marina</name>
    <name type="common">Eelgrass</name>
    <dbReference type="NCBI Taxonomy" id="29655"/>
    <lineage>
        <taxon>Eukaryota</taxon>
        <taxon>Viridiplantae</taxon>
        <taxon>Streptophyta</taxon>
        <taxon>Embryophyta</taxon>
        <taxon>Tracheophyta</taxon>
        <taxon>Spermatophyta</taxon>
        <taxon>Magnoliopsida</taxon>
        <taxon>Liliopsida</taxon>
        <taxon>Zosteraceae</taxon>
        <taxon>Zostera</taxon>
    </lineage>
</organism>
<dbReference type="FunFam" id="1.10.510.10:FF:000044">
    <property type="entry name" value="Putative LRR receptor-like serine/threonine-protein kinase"/>
    <property type="match status" value="1"/>
</dbReference>
<dbReference type="InterPro" id="IPR001611">
    <property type="entry name" value="Leu-rich_rpt"/>
</dbReference>
<evidence type="ECO:0000256" key="20">
    <source>
        <dbReference type="PROSITE-ProRule" id="PRU10141"/>
    </source>
</evidence>
<dbReference type="Gene3D" id="3.30.200.20">
    <property type="entry name" value="Phosphorylase Kinase, domain 1"/>
    <property type="match status" value="1"/>
</dbReference>
<evidence type="ECO:0000256" key="7">
    <source>
        <dbReference type="ARBA" id="ARBA00022679"/>
    </source>
</evidence>
<proteinExistence type="predicted"/>
<keyword evidence="13 20" id="KW-0067">ATP-binding</keyword>
<comment type="catalytic activity">
    <reaction evidence="19">
        <text>L-seryl-[protein] + ATP = O-phospho-L-seryl-[protein] + ADP + H(+)</text>
        <dbReference type="Rhea" id="RHEA:17989"/>
        <dbReference type="Rhea" id="RHEA-COMP:9863"/>
        <dbReference type="Rhea" id="RHEA-COMP:11604"/>
        <dbReference type="ChEBI" id="CHEBI:15378"/>
        <dbReference type="ChEBI" id="CHEBI:29999"/>
        <dbReference type="ChEBI" id="CHEBI:30616"/>
        <dbReference type="ChEBI" id="CHEBI:83421"/>
        <dbReference type="ChEBI" id="CHEBI:456216"/>
        <dbReference type="EC" id="2.7.11.1"/>
    </reaction>
</comment>
<keyword evidence="16" id="KW-0675">Receptor</keyword>
<evidence type="ECO:0000256" key="21">
    <source>
        <dbReference type="SAM" id="Phobius"/>
    </source>
</evidence>
<dbReference type="OrthoDB" id="4062651at2759"/>
<evidence type="ECO:0000256" key="13">
    <source>
        <dbReference type="ARBA" id="ARBA00022840"/>
    </source>
</evidence>
<dbReference type="PANTHER" id="PTHR48006:SF60">
    <property type="entry name" value="PROTEIN KINASE DOMAIN-CONTAINING PROTEIN"/>
    <property type="match status" value="1"/>
</dbReference>
<evidence type="ECO:0000256" key="3">
    <source>
        <dbReference type="ARBA" id="ARBA00012513"/>
    </source>
</evidence>
<dbReference type="OMA" id="TSWNYTT"/>
<comment type="subcellular location">
    <subcellularLocation>
        <location evidence="1">Cell membrane</location>
        <topology evidence="1">Single-pass membrane protein</topology>
    </subcellularLocation>
    <subcellularLocation>
        <location evidence="2">Membrane</location>
        <topology evidence="2">Single-pass type I membrane protein</topology>
    </subcellularLocation>
</comment>
<dbReference type="InterPro" id="IPR001245">
    <property type="entry name" value="Ser-Thr/Tyr_kinase_cat_dom"/>
</dbReference>
<dbReference type="FunFam" id="2.60.120.430:FF:000004">
    <property type="entry name" value="Putative leucine-rich repeat receptor-like serine/threonine-protein kinase"/>
    <property type="match status" value="1"/>
</dbReference>
<dbReference type="Gene3D" id="1.10.510.10">
    <property type="entry name" value="Transferase(Phosphotransferase) domain 1"/>
    <property type="match status" value="1"/>
</dbReference>
<evidence type="ECO:0000256" key="12">
    <source>
        <dbReference type="ARBA" id="ARBA00022777"/>
    </source>
</evidence>
<dbReference type="GO" id="GO:0004674">
    <property type="term" value="F:protein serine/threonine kinase activity"/>
    <property type="evidence" value="ECO:0000318"/>
    <property type="project" value="GO_Central"/>
</dbReference>
<dbReference type="SUPFAM" id="SSF52058">
    <property type="entry name" value="L domain-like"/>
    <property type="match status" value="1"/>
</dbReference>
<evidence type="ECO:0000256" key="19">
    <source>
        <dbReference type="ARBA" id="ARBA00048679"/>
    </source>
</evidence>
<evidence type="ECO:0000259" key="22">
    <source>
        <dbReference type="PROSITE" id="PS50011"/>
    </source>
</evidence>
<evidence type="ECO:0000256" key="15">
    <source>
        <dbReference type="ARBA" id="ARBA00023136"/>
    </source>
</evidence>
<dbReference type="SUPFAM" id="SSF56112">
    <property type="entry name" value="Protein kinase-like (PK-like)"/>
    <property type="match status" value="1"/>
</dbReference>
<keyword evidence="6" id="KW-0433">Leucine-rich repeat</keyword>